<proteinExistence type="predicted"/>
<keyword evidence="2" id="KW-1185">Reference proteome</keyword>
<organism evidence="1 2">
    <name type="scientific">Thiothrix lacustris</name>
    <dbReference type="NCBI Taxonomy" id="525917"/>
    <lineage>
        <taxon>Bacteria</taxon>
        <taxon>Pseudomonadati</taxon>
        <taxon>Pseudomonadota</taxon>
        <taxon>Gammaproteobacteria</taxon>
        <taxon>Thiotrichales</taxon>
        <taxon>Thiotrichaceae</taxon>
        <taxon>Thiothrix</taxon>
    </lineage>
</organism>
<dbReference type="EMBL" id="CP133218">
    <property type="protein sequence ID" value="WML90187.1"/>
    <property type="molecule type" value="Genomic_DNA"/>
</dbReference>
<evidence type="ECO:0000313" key="2">
    <source>
        <dbReference type="Proteomes" id="UP001236657"/>
    </source>
</evidence>
<sequence>MYHNRNQTHHISCQLAGRLLPIEMLAACFRTGCSKPENFSRVEVSSKLQHLIGNGLDMIQIGRCRFFRCTTDHCK</sequence>
<name>A0ABY9MP87_9GAMM</name>
<accession>A0ABY9MP87</accession>
<dbReference type="RefSeq" id="WP_169735874.1">
    <property type="nucleotide sequence ID" value="NZ_CP133218.1"/>
</dbReference>
<dbReference type="Proteomes" id="UP001236657">
    <property type="component" value="Chromosome"/>
</dbReference>
<reference evidence="1 2" key="1">
    <citation type="submission" date="2023-08" db="EMBL/GenBank/DDBJ databases">
        <title>New molecular markers tilS and rpoB for phylogenetic and monitoring studies of the genus Thiothrix biodiversity.</title>
        <authorList>
            <person name="Ravin N.V."/>
            <person name="Smolyakov D."/>
            <person name="Markov N.D."/>
            <person name="Beletsky A.V."/>
            <person name="Mardanov A.V."/>
            <person name="Rudenko T.S."/>
            <person name="Grabovich M.Y."/>
        </authorList>
    </citation>
    <scope>NUCLEOTIDE SEQUENCE [LARGE SCALE GENOMIC DNA]</scope>
    <source>
        <strain evidence="1 2">MK1</strain>
    </source>
</reference>
<protein>
    <submittedName>
        <fullName evidence="1">Uncharacterized protein</fullName>
    </submittedName>
</protein>
<gene>
    <name evidence="1" type="ORF">RCF98_14595</name>
</gene>
<evidence type="ECO:0000313" key="1">
    <source>
        <dbReference type="EMBL" id="WML90187.1"/>
    </source>
</evidence>